<dbReference type="KEGG" id="ffu:CLAFUR5_04950"/>
<gene>
    <name evidence="1" type="ORF">CLAFUR5_04950</name>
</gene>
<dbReference type="GeneID" id="71984828"/>
<sequence length="262" mass="29923">MASGDRRIPTWAKEELVHLTNKCDNLKLGDLKSRLKSLLESVEAEERKAVTEVFNTYELVEKILEEISLPDLLNAQRICRTTRSVTMRSHRIASDCFVYSKLPSGRSVRPFRGQVDFDSMAEVPCRYFYRCKSWFGNDTGGWTLHIDYCVQLAPTKPRGHTIRSSSKRIITTKPRQTSNMAAEDDGNEEQYGTELWRRARWMQEGKAVLCIVHSHCPDGHDLHEEKMFPANATLGETFDWMSRGRGIPDGKPCPGGKHDIAY</sequence>
<dbReference type="Proteomes" id="UP000756132">
    <property type="component" value="Chromosome 4"/>
</dbReference>
<evidence type="ECO:0000313" key="2">
    <source>
        <dbReference type="Proteomes" id="UP000756132"/>
    </source>
</evidence>
<organism evidence="1 2">
    <name type="scientific">Passalora fulva</name>
    <name type="common">Tomato leaf mold</name>
    <name type="synonym">Cladosporium fulvum</name>
    <dbReference type="NCBI Taxonomy" id="5499"/>
    <lineage>
        <taxon>Eukaryota</taxon>
        <taxon>Fungi</taxon>
        <taxon>Dikarya</taxon>
        <taxon>Ascomycota</taxon>
        <taxon>Pezizomycotina</taxon>
        <taxon>Dothideomycetes</taxon>
        <taxon>Dothideomycetidae</taxon>
        <taxon>Mycosphaerellales</taxon>
        <taxon>Mycosphaerellaceae</taxon>
        <taxon>Fulvia</taxon>
    </lineage>
</organism>
<name>A0A9Q8LFT2_PASFU</name>
<proteinExistence type="predicted"/>
<dbReference type="EMBL" id="CP090166">
    <property type="protein sequence ID" value="UJO16685.1"/>
    <property type="molecule type" value="Genomic_DNA"/>
</dbReference>
<dbReference type="RefSeq" id="XP_047761051.1">
    <property type="nucleotide sequence ID" value="XM_047904098.1"/>
</dbReference>
<evidence type="ECO:0008006" key="3">
    <source>
        <dbReference type="Google" id="ProtNLM"/>
    </source>
</evidence>
<accession>A0A9Q8LFT2</accession>
<dbReference type="AlphaFoldDB" id="A0A9Q8LFT2"/>
<evidence type="ECO:0000313" key="1">
    <source>
        <dbReference type="EMBL" id="UJO16685.1"/>
    </source>
</evidence>
<reference evidence="1" key="2">
    <citation type="journal article" date="2022" name="Microb. Genom.">
        <title>A chromosome-scale genome assembly of the tomato pathogen Cladosporium fulvum reveals a compartmentalized genome architecture and the presence of a dispensable chromosome.</title>
        <authorList>
            <person name="Zaccaron A.Z."/>
            <person name="Chen L.H."/>
            <person name="Samaras A."/>
            <person name="Stergiopoulos I."/>
        </authorList>
    </citation>
    <scope>NUCLEOTIDE SEQUENCE</scope>
    <source>
        <strain evidence="1">Race5_Kim</strain>
    </source>
</reference>
<keyword evidence="2" id="KW-1185">Reference proteome</keyword>
<reference evidence="1" key="1">
    <citation type="submission" date="2021-12" db="EMBL/GenBank/DDBJ databases">
        <authorList>
            <person name="Zaccaron A."/>
            <person name="Stergiopoulos I."/>
        </authorList>
    </citation>
    <scope>NUCLEOTIDE SEQUENCE</scope>
    <source>
        <strain evidence="1">Race5_Kim</strain>
    </source>
</reference>
<protein>
    <recommendedName>
        <fullName evidence="3">F-box domain-containing protein</fullName>
    </recommendedName>
</protein>